<feature type="chain" id="PRO_5022871535" evidence="1">
    <location>
        <begin position="25"/>
        <end position="318"/>
    </location>
</feature>
<dbReference type="CDD" id="cd14789">
    <property type="entry name" value="Tiki"/>
    <property type="match status" value="1"/>
</dbReference>
<dbReference type="InterPro" id="IPR047111">
    <property type="entry name" value="YbaP-like"/>
</dbReference>
<dbReference type="OrthoDB" id="357294at2"/>
<accession>A0A5B7ZSZ9</accession>
<dbReference type="PANTHER" id="PTHR40590">
    <property type="entry name" value="CYTOPLASMIC PROTEIN-RELATED"/>
    <property type="match status" value="1"/>
</dbReference>
<organism evidence="2 3">
    <name type="scientific">Thermomonas aquatica</name>
    <dbReference type="NCBI Taxonomy" id="2202149"/>
    <lineage>
        <taxon>Bacteria</taxon>
        <taxon>Pseudomonadati</taxon>
        <taxon>Pseudomonadota</taxon>
        <taxon>Gammaproteobacteria</taxon>
        <taxon>Lysobacterales</taxon>
        <taxon>Lysobacteraceae</taxon>
        <taxon>Thermomonas</taxon>
    </lineage>
</organism>
<dbReference type="InterPro" id="IPR002816">
    <property type="entry name" value="TraB/PrgY/GumN_fam"/>
</dbReference>
<keyword evidence="3" id="KW-1185">Reference proteome</keyword>
<evidence type="ECO:0000256" key="1">
    <source>
        <dbReference type="SAM" id="SignalP"/>
    </source>
</evidence>
<dbReference type="EMBL" id="CP040871">
    <property type="protein sequence ID" value="QDA58314.1"/>
    <property type="molecule type" value="Genomic_DNA"/>
</dbReference>
<keyword evidence="1" id="KW-0732">Signal</keyword>
<evidence type="ECO:0000313" key="2">
    <source>
        <dbReference type="EMBL" id="QDA58314.1"/>
    </source>
</evidence>
<protein>
    <submittedName>
        <fullName evidence="2">TraB/GumN family protein</fullName>
    </submittedName>
</protein>
<dbReference type="Pfam" id="PF01963">
    <property type="entry name" value="TraB_PrgY_gumN"/>
    <property type="match status" value="1"/>
</dbReference>
<gene>
    <name evidence="2" type="ORF">FHQ07_13870</name>
</gene>
<feature type="signal peptide" evidence="1">
    <location>
        <begin position="1"/>
        <end position="24"/>
    </location>
</feature>
<dbReference type="PANTHER" id="PTHR40590:SF1">
    <property type="entry name" value="CYTOPLASMIC PROTEIN"/>
    <property type="match status" value="1"/>
</dbReference>
<dbReference type="Proteomes" id="UP000308149">
    <property type="component" value="Chromosome"/>
</dbReference>
<dbReference type="AlphaFoldDB" id="A0A5B7ZSZ9"/>
<name>A0A5B7ZSZ9_9GAMM</name>
<dbReference type="KEGG" id="thes:FHQ07_13870"/>
<evidence type="ECO:0000313" key="3">
    <source>
        <dbReference type="Proteomes" id="UP000308149"/>
    </source>
</evidence>
<proteinExistence type="predicted"/>
<reference evidence="2 3" key="1">
    <citation type="submission" date="2019-06" db="EMBL/GenBank/DDBJ databases">
        <title>Thermomonas aquatica sp. nov., isolated from an industrial wastewater treatment plant.</title>
        <authorList>
            <person name="Jeon J.H."/>
            <person name="Park D.-S."/>
        </authorList>
    </citation>
    <scope>NUCLEOTIDE SEQUENCE [LARGE SCALE GENOMIC DNA]</scope>
    <source>
        <strain evidence="2 3">SY21</strain>
    </source>
</reference>
<sequence length="318" mass="34429">MIDLKSRLLCLALATTLALPAAFAEQPSAAAAAAAQPPQRPLLWKVSDADNSVYLLGSFHLLKQDDYPLPKEIDAAFDDAESLLFEVDPREMSAPETAAIIQKYAAYADGKSLSTVLPKPTLDKLGNLLALTGGSVQMLEQSEPWMVSLSLVLGITNAMGFKADLGLDRNLMARAAAANKPTAGLETIEDQMKAMDSVPYAEQADGLDEFLGDPKQAIKQMQDMHGWWRSGDVARLDDGMRADMARKTPESYKLLDVDRNNAWLPKVEARLKDSKSDDTLVVVGSLHLLGEDGLVEKLRAKGYAVERVCEGCEAPAAN</sequence>